<proteinExistence type="predicted"/>
<dbReference type="Proteomes" id="UP001202328">
    <property type="component" value="Unassembled WGS sequence"/>
</dbReference>
<reference evidence="1" key="1">
    <citation type="submission" date="2022-04" db="EMBL/GenBank/DDBJ databases">
        <title>A functionally conserved STORR gene fusion in Papaver species that diverged 16.8 million years ago.</title>
        <authorList>
            <person name="Catania T."/>
        </authorList>
    </citation>
    <scope>NUCLEOTIDE SEQUENCE</scope>
    <source>
        <strain evidence="1">S-188037</strain>
    </source>
</reference>
<dbReference type="EMBL" id="JAJJMB010009041">
    <property type="protein sequence ID" value="KAI3916933.1"/>
    <property type="molecule type" value="Genomic_DNA"/>
</dbReference>
<name>A0AAD4XJW3_9MAGN</name>
<evidence type="ECO:0000313" key="2">
    <source>
        <dbReference type="Proteomes" id="UP001202328"/>
    </source>
</evidence>
<comment type="caution">
    <text evidence="1">The sequence shown here is derived from an EMBL/GenBank/DDBJ whole genome shotgun (WGS) entry which is preliminary data.</text>
</comment>
<gene>
    <name evidence="1" type="ORF">MKW98_014394</name>
</gene>
<evidence type="ECO:0000313" key="1">
    <source>
        <dbReference type="EMBL" id="KAI3916933.1"/>
    </source>
</evidence>
<keyword evidence="2" id="KW-1185">Reference proteome</keyword>
<protein>
    <submittedName>
        <fullName evidence="1">Uncharacterized protein</fullName>
    </submittedName>
</protein>
<dbReference type="AlphaFoldDB" id="A0AAD4XJW3"/>
<organism evidence="1 2">
    <name type="scientific">Papaver atlanticum</name>
    <dbReference type="NCBI Taxonomy" id="357466"/>
    <lineage>
        <taxon>Eukaryota</taxon>
        <taxon>Viridiplantae</taxon>
        <taxon>Streptophyta</taxon>
        <taxon>Embryophyta</taxon>
        <taxon>Tracheophyta</taxon>
        <taxon>Spermatophyta</taxon>
        <taxon>Magnoliopsida</taxon>
        <taxon>Ranunculales</taxon>
        <taxon>Papaveraceae</taxon>
        <taxon>Papaveroideae</taxon>
        <taxon>Papaver</taxon>
    </lineage>
</organism>
<sequence>LLRRLTPRCWLTKLPRLEHQPLRRRLRRSAHQSHFTGKIHCRRQGTPSTHVLVHYQGTSLTITRS</sequence>
<feature type="non-terminal residue" evidence="1">
    <location>
        <position position="1"/>
    </location>
</feature>
<accession>A0AAD4XJW3</accession>